<feature type="coiled-coil region" evidence="1">
    <location>
        <begin position="51"/>
        <end position="87"/>
    </location>
</feature>
<protein>
    <recommendedName>
        <fullName evidence="3">Outer membrane protein beta-barrel domain-containing protein</fullName>
    </recommendedName>
</protein>
<dbReference type="EMBL" id="JQ844243">
    <property type="protein sequence ID" value="AGS53697.1"/>
    <property type="molecule type" value="Genomic_DNA"/>
</dbReference>
<sequence>MLFTNVKADELTPTLKVIITSVNGIPSAQLNTSGYMRVVDVNLENQWMSNEQKLALERQSAEQLAAIAEEQRQKQQQKERQKQNEKLFDDGEKLTSIGINAGTSFGAPWLLGNVNFTYPLIPGLHFEGGLDMGFIDGNTSEYMSMYGYARLCMFFRFKHKGGLYLGPGGGFLNEQVLIAGEEGKASINSWKFDLTAGIYIGSLHHLFRIGYAARTSFDGAFDHRVLAGYAYRFD</sequence>
<organism evidence="2">
    <name type="scientific">uncultured bacterium contig00147</name>
    <dbReference type="NCBI Taxonomy" id="1181587"/>
    <lineage>
        <taxon>Bacteria</taxon>
        <taxon>environmental samples</taxon>
    </lineage>
</organism>
<name>A0A806KGG9_9BACT</name>
<reference evidence="2" key="1">
    <citation type="submission" date="2012-03" db="EMBL/GenBank/DDBJ databases">
        <title>Functional metagenomics reveals considerable lignocellulase gene clusters in the gut microbiome of a wood-feeding higher termite.</title>
        <authorList>
            <person name="Liu N."/>
        </authorList>
    </citation>
    <scope>NUCLEOTIDE SEQUENCE</scope>
</reference>
<keyword evidence="1" id="KW-0175">Coiled coil</keyword>
<evidence type="ECO:0000313" key="2">
    <source>
        <dbReference type="EMBL" id="AGS53697.1"/>
    </source>
</evidence>
<accession>A0A806KGG9</accession>
<proteinExistence type="predicted"/>
<dbReference type="AlphaFoldDB" id="A0A806KGG9"/>
<evidence type="ECO:0000256" key="1">
    <source>
        <dbReference type="SAM" id="Coils"/>
    </source>
</evidence>
<evidence type="ECO:0008006" key="3">
    <source>
        <dbReference type="Google" id="ProtNLM"/>
    </source>
</evidence>